<evidence type="ECO:0000313" key="4">
    <source>
        <dbReference type="Proteomes" id="UP000718821"/>
    </source>
</evidence>
<dbReference type="RefSeq" id="WP_204469206.1">
    <property type="nucleotide sequence ID" value="NZ_JACLYU010000012.1"/>
</dbReference>
<dbReference type="Gene3D" id="1.10.1220.10">
    <property type="entry name" value="Met repressor-like"/>
    <property type="match status" value="1"/>
</dbReference>
<dbReference type="PIRSF" id="PIRSF003108">
    <property type="entry name" value="DinJ"/>
    <property type="match status" value="1"/>
</dbReference>
<dbReference type="GO" id="GO:0015643">
    <property type="term" value="F:toxic substance binding"/>
    <property type="evidence" value="ECO:0007669"/>
    <property type="project" value="InterPro"/>
</dbReference>
<dbReference type="NCBIfam" id="TIGR02384">
    <property type="entry name" value="RelB_DinJ"/>
    <property type="match status" value="1"/>
</dbReference>
<dbReference type="InterPro" id="IPR026262">
    <property type="entry name" value="DinJ"/>
</dbReference>
<dbReference type="PANTHER" id="PTHR38781:SF1">
    <property type="entry name" value="ANTITOXIN DINJ-RELATED"/>
    <property type="match status" value="1"/>
</dbReference>
<dbReference type="PANTHER" id="PTHR38781">
    <property type="entry name" value="ANTITOXIN DINJ-RELATED"/>
    <property type="match status" value="1"/>
</dbReference>
<reference evidence="3" key="1">
    <citation type="submission" date="2020-08" db="EMBL/GenBank/DDBJ databases">
        <authorList>
            <person name="Cejkova D."/>
            <person name="Kubasova T."/>
            <person name="Jahodarova E."/>
            <person name="Rychlik I."/>
        </authorList>
    </citation>
    <scope>NUCLEOTIDE SEQUENCE</scope>
    <source>
        <strain evidence="3">An836</strain>
    </source>
</reference>
<dbReference type="InterPro" id="IPR007337">
    <property type="entry name" value="RelB/DinJ"/>
</dbReference>
<dbReference type="EMBL" id="JACLYU010000012">
    <property type="protein sequence ID" value="MBM6700000.1"/>
    <property type="molecule type" value="Genomic_DNA"/>
</dbReference>
<keyword evidence="4" id="KW-1185">Reference proteome</keyword>
<proteinExistence type="inferred from homology"/>
<organism evidence="3 4">
    <name type="scientific">Bifidobacterium pullorum subsp. saeculare</name>
    <dbReference type="NCBI Taxonomy" id="78257"/>
    <lineage>
        <taxon>Bacteria</taxon>
        <taxon>Bacillati</taxon>
        <taxon>Actinomycetota</taxon>
        <taxon>Actinomycetes</taxon>
        <taxon>Bifidobacteriales</taxon>
        <taxon>Bifidobacteriaceae</taxon>
        <taxon>Bifidobacterium</taxon>
    </lineage>
</organism>
<protein>
    <submittedName>
        <fullName evidence="3">Type II toxin-antitoxin system RelB/DinJ family antitoxin</fullName>
    </submittedName>
</protein>
<keyword evidence="2" id="KW-1277">Toxin-antitoxin system</keyword>
<accession>A0A938WW55</accession>
<evidence type="ECO:0000256" key="1">
    <source>
        <dbReference type="ARBA" id="ARBA00010562"/>
    </source>
</evidence>
<sequence>MVMASVTVRVDEDTKRQASAIAEDLGLDLSSVTRAFYRQIVRERRIPLDLSCSPLPAETADALAEARSIAASGAARFDTADDMFAALGI</sequence>
<dbReference type="AlphaFoldDB" id="A0A938WW55"/>
<comment type="similarity">
    <text evidence="1">Belongs to the RelB/DinJ antitoxin family.</text>
</comment>
<comment type="caution">
    <text evidence="3">The sequence shown here is derived from an EMBL/GenBank/DDBJ whole genome shotgun (WGS) entry which is preliminary data.</text>
</comment>
<dbReference type="GO" id="GO:0006351">
    <property type="term" value="P:DNA-templated transcription"/>
    <property type="evidence" value="ECO:0007669"/>
    <property type="project" value="TreeGrafter"/>
</dbReference>
<dbReference type="Pfam" id="PF04221">
    <property type="entry name" value="RelB"/>
    <property type="match status" value="1"/>
</dbReference>
<name>A0A938WW55_9BIFI</name>
<dbReference type="Proteomes" id="UP000718821">
    <property type="component" value="Unassembled WGS sequence"/>
</dbReference>
<evidence type="ECO:0000256" key="2">
    <source>
        <dbReference type="ARBA" id="ARBA00022649"/>
    </source>
</evidence>
<dbReference type="GO" id="GO:0006355">
    <property type="term" value="P:regulation of DNA-templated transcription"/>
    <property type="evidence" value="ECO:0007669"/>
    <property type="project" value="InterPro"/>
</dbReference>
<evidence type="ECO:0000313" key="3">
    <source>
        <dbReference type="EMBL" id="MBM6700000.1"/>
    </source>
</evidence>
<dbReference type="GO" id="GO:0044010">
    <property type="term" value="P:single-species biofilm formation"/>
    <property type="evidence" value="ECO:0007669"/>
    <property type="project" value="InterPro"/>
</dbReference>
<dbReference type="GO" id="GO:0000987">
    <property type="term" value="F:cis-regulatory region sequence-specific DNA binding"/>
    <property type="evidence" value="ECO:0007669"/>
    <property type="project" value="InterPro"/>
</dbReference>
<reference evidence="3" key="2">
    <citation type="journal article" date="2021" name="Sci. Rep.">
        <title>The distribution of antibiotic resistance genes in chicken gut microbiota commensals.</title>
        <authorList>
            <person name="Juricova H."/>
            <person name="Matiasovicova J."/>
            <person name="Kubasova T."/>
            <person name="Cejkova D."/>
            <person name="Rychlik I."/>
        </authorList>
    </citation>
    <scope>NUCLEOTIDE SEQUENCE</scope>
    <source>
        <strain evidence="3">An836</strain>
    </source>
</reference>
<dbReference type="InterPro" id="IPR013321">
    <property type="entry name" value="Arc_rbn_hlx_hlx"/>
</dbReference>
<gene>
    <name evidence="3" type="ORF">H7U32_06710</name>
</gene>